<dbReference type="SUPFAM" id="SSF52972">
    <property type="entry name" value="ITPase-like"/>
    <property type="match status" value="1"/>
</dbReference>
<dbReference type="NCBIfam" id="TIGR00042">
    <property type="entry name" value="RdgB/HAM1 family non-canonical purine NTP pyrophosphatase"/>
    <property type="match status" value="1"/>
</dbReference>
<comment type="catalytic activity">
    <reaction evidence="10">
        <text>ITP + H2O = IMP + diphosphate + H(+)</text>
        <dbReference type="Rhea" id="RHEA:29399"/>
        <dbReference type="ChEBI" id="CHEBI:15377"/>
        <dbReference type="ChEBI" id="CHEBI:15378"/>
        <dbReference type="ChEBI" id="CHEBI:33019"/>
        <dbReference type="ChEBI" id="CHEBI:58053"/>
        <dbReference type="ChEBI" id="CHEBI:61402"/>
        <dbReference type="EC" id="3.6.1.66"/>
    </reaction>
</comment>
<dbReference type="FunFam" id="3.90.950.10:FF:000001">
    <property type="entry name" value="dITP/XTP pyrophosphatase"/>
    <property type="match status" value="1"/>
</dbReference>
<dbReference type="GO" id="GO:0000166">
    <property type="term" value="F:nucleotide binding"/>
    <property type="evidence" value="ECO:0007669"/>
    <property type="project" value="UniProtKB-KW"/>
</dbReference>
<feature type="binding site" evidence="10">
    <location>
        <begin position="168"/>
        <end position="169"/>
    </location>
    <ligand>
        <name>substrate</name>
    </ligand>
</feature>
<dbReference type="PaxDb" id="768679-TTX_1430"/>
<comment type="caution">
    <text evidence="10">Lacks conserved residue(s) required for the propagation of feature annotation.</text>
</comment>
<dbReference type="GO" id="GO:0005737">
    <property type="term" value="C:cytoplasm"/>
    <property type="evidence" value="ECO:0007669"/>
    <property type="project" value="TreeGrafter"/>
</dbReference>
<reference evidence="12 13" key="1">
    <citation type="journal article" date="2011" name="PLoS ONE">
        <title>The complete genome sequence of Thermoproteus tenax: a physiologically versatile member of the Crenarchaeota.</title>
        <authorList>
            <person name="Siebers B."/>
            <person name="Zaparty M."/>
            <person name="Raddatz G."/>
            <person name="Tjaden B."/>
            <person name="Albers S.V."/>
            <person name="Bell S.D."/>
            <person name="Blombach F."/>
            <person name="Kletzin A."/>
            <person name="Kyrpides N."/>
            <person name="Lanz C."/>
            <person name="Plagens A."/>
            <person name="Rampp M."/>
            <person name="Rosinus A."/>
            <person name="von Jan M."/>
            <person name="Makarova K.S."/>
            <person name="Klenk H.P."/>
            <person name="Schuster S.C."/>
            <person name="Hensel R."/>
        </authorList>
    </citation>
    <scope>NUCLEOTIDE SEQUENCE [LARGE SCALE GENOMIC DNA]</scope>
    <source>
        <strain evidence="13">ATCC 35583 / DSM 2078 / JCM 9277 / NBRC 100435 / Kra 1</strain>
    </source>
</reference>
<dbReference type="InterPro" id="IPR029001">
    <property type="entry name" value="ITPase-like_fam"/>
</dbReference>
<protein>
    <recommendedName>
        <fullName evidence="10">dITP/XTP pyrophosphatase</fullName>
        <ecNumber evidence="10">3.6.1.66</ecNumber>
    </recommendedName>
    <alternativeName>
        <fullName evidence="10">Non-canonical purine NTP pyrophosphatase</fullName>
    </alternativeName>
    <alternativeName>
        <fullName evidence="10">Non-standard purine NTP pyrophosphatase</fullName>
    </alternativeName>
    <alternativeName>
        <fullName evidence="10">Nucleoside-triphosphate diphosphatase</fullName>
    </alternativeName>
    <alternativeName>
        <fullName evidence="10">Nucleoside-triphosphate pyrophosphatase</fullName>
        <shortName evidence="10">NTPase</shortName>
    </alternativeName>
</protein>
<comment type="catalytic activity">
    <reaction evidence="8 10">
        <text>dITP + H2O = dIMP + diphosphate + H(+)</text>
        <dbReference type="Rhea" id="RHEA:28342"/>
        <dbReference type="ChEBI" id="CHEBI:15377"/>
        <dbReference type="ChEBI" id="CHEBI:15378"/>
        <dbReference type="ChEBI" id="CHEBI:33019"/>
        <dbReference type="ChEBI" id="CHEBI:61194"/>
        <dbReference type="ChEBI" id="CHEBI:61382"/>
        <dbReference type="EC" id="3.6.1.66"/>
    </reaction>
</comment>
<comment type="cofactor">
    <cofactor evidence="10">
        <name>Mg(2+)</name>
        <dbReference type="ChEBI" id="CHEBI:18420"/>
    </cofactor>
    <text evidence="10">Binds 1 Mg(2+) ion per subunit.</text>
</comment>
<keyword evidence="6 10" id="KW-0460">Magnesium</keyword>
<dbReference type="GO" id="GO:0009117">
    <property type="term" value="P:nucleotide metabolic process"/>
    <property type="evidence" value="ECO:0007669"/>
    <property type="project" value="UniProtKB-KW"/>
</dbReference>
<dbReference type="PATRIC" id="fig|768679.9.peg.1451"/>
<evidence type="ECO:0000256" key="8">
    <source>
        <dbReference type="ARBA" id="ARBA00051875"/>
    </source>
</evidence>
<feature type="binding site" evidence="10">
    <location>
        <position position="65"/>
    </location>
    <ligand>
        <name>Mg(2+)</name>
        <dbReference type="ChEBI" id="CHEBI:18420"/>
    </ligand>
</feature>
<evidence type="ECO:0000313" key="12">
    <source>
        <dbReference type="EMBL" id="CCC82061.1"/>
    </source>
</evidence>
<feature type="binding site" evidence="10">
    <location>
        <position position="163"/>
    </location>
    <ligand>
        <name>substrate</name>
    </ligand>
</feature>
<dbReference type="Pfam" id="PF01725">
    <property type="entry name" value="Ham1p_like"/>
    <property type="match status" value="1"/>
</dbReference>
<dbReference type="EC" id="3.6.1.66" evidence="10"/>
<keyword evidence="5 10" id="KW-0378">Hydrolase</keyword>
<evidence type="ECO:0000256" key="2">
    <source>
        <dbReference type="ARBA" id="ARBA00011738"/>
    </source>
</evidence>
<name>G4RKG6_THETK</name>
<comment type="catalytic activity">
    <reaction evidence="9 10">
        <text>XTP + H2O = XMP + diphosphate + H(+)</text>
        <dbReference type="Rhea" id="RHEA:28610"/>
        <dbReference type="ChEBI" id="CHEBI:15377"/>
        <dbReference type="ChEBI" id="CHEBI:15378"/>
        <dbReference type="ChEBI" id="CHEBI:33019"/>
        <dbReference type="ChEBI" id="CHEBI:57464"/>
        <dbReference type="ChEBI" id="CHEBI:61314"/>
        <dbReference type="EC" id="3.6.1.66"/>
    </reaction>
</comment>
<dbReference type="GO" id="GO:0036220">
    <property type="term" value="F:ITP diphosphatase activity"/>
    <property type="evidence" value="ECO:0007669"/>
    <property type="project" value="UniProtKB-UniRule"/>
</dbReference>
<feature type="binding site" evidence="10">
    <location>
        <begin position="140"/>
        <end position="143"/>
    </location>
    <ligand>
        <name>substrate</name>
    </ligand>
</feature>
<evidence type="ECO:0000313" key="13">
    <source>
        <dbReference type="Proteomes" id="UP000002654"/>
    </source>
</evidence>
<comment type="function">
    <text evidence="10">Pyrophosphatase that catalyzes the hydrolysis of nucleoside triphosphates to their monophosphate derivatives, with a high preference for the non-canonical purine nucleotides XTP (xanthosine triphosphate), dITP (deoxyinosine triphosphate) and ITP. Seems to function as a house-cleaning enzyme that removes non-canonical purine nucleotides from the nucleotide pool, thus preventing their incorporation into DNA/RNA and avoiding chromosomal lesions.</text>
</comment>
<dbReference type="AlphaFoldDB" id="G4RKG6"/>
<comment type="subunit">
    <text evidence="2 10">Homodimer.</text>
</comment>
<sequence>MRIYFATSNRHKVLEASSVLKRYSIEVEQIMVKKLEVQADDVEEIARTAAEDLCARRMDMTVVEDDGLYIKALEGFPGPYSEYVYRTLGLRRVLKLLEGVGDRSAFFKAAVGLCNNGVPHVFVGVVDGEIALEPRGLGGFGYDPIFIPKGYSLTFAELSIEEKSKISHRARAFQALAEWLLAHN</sequence>
<dbReference type="GO" id="GO:0036222">
    <property type="term" value="F:XTP diphosphatase activity"/>
    <property type="evidence" value="ECO:0007669"/>
    <property type="project" value="UniProtKB-UniRule"/>
</dbReference>
<evidence type="ECO:0000256" key="6">
    <source>
        <dbReference type="ARBA" id="ARBA00022842"/>
    </source>
</evidence>
<dbReference type="RefSeq" id="WP_014127315.1">
    <property type="nucleotide sequence ID" value="NC_016070.1"/>
</dbReference>
<evidence type="ECO:0000256" key="3">
    <source>
        <dbReference type="ARBA" id="ARBA00022723"/>
    </source>
</evidence>
<comment type="similarity">
    <text evidence="1 10 11">Belongs to the HAM1 NTPase family.</text>
</comment>
<dbReference type="HOGENOM" id="CLU_082080_1_0_2"/>
<evidence type="ECO:0000256" key="7">
    <source>
        <dbReference type="ARBA" id="ARBA00023080"/>
    </source>
</evidence>
<keyword evidence="3 10" id="KW-0479">Metal-binding</keyword>
<keyword evidence="13" id="KW-1185">Reference proteome</keyword>
<dbReference type="eggNOG" id="arCOG04184">
    <property type="taxonomic scope" value="Archaea"/>
</dbReference>
<dbReference type="GO" id="GO:0009146">
    <property type="term" value="P:purine nucleoside triphosphate catabolic process"/>
    <property type="evidence" value="ECO:0007669"/>
    <property type="project" value="UniProtKB-UniRule"/>
</dbReference>
<dbReference type="HAMAP" id="MF_01405">
    <property type="entry name" value="Non_canon_purine_NTPase"/>
    <property type="match status" value="1"/>
</dbReference>
<dbReference type="CDD" id="cd00515">
    <property type="entry name" value="HAM1"/>
    <property type="match status" value="1"/>
</dbReference>
<dbReference type="InterPro" id="IPR020922">
    <property type="entry name" value="dITP/XTP_pyrophosphatase"/>
</dbReference>
<gene>
    <name evidence="12" type="ordered locus">TTX_1430</name>
</gene>
<dbReference type="STRING" id="768679.TTX_1430"/>
<evidence type="ECO:0000256" key="4">
    <source>
        <dbReference type="ARBA" id="ARBA00022741"/>
    </source>
</evidence>
<dbReference type="EMBL" id="FN869859">
    <property type="protein sequence ID" value="CCC82061.1"/>
    <property type="molecule type" value="Genomic_DNA"/>
</dbReference>
<accession>G4RKG6</accession>
<dbReference type="Gene3D" id="3.90.950.10">
    <property type="match status" value="1"/>
</dbReference>
<feature type="binding site" evidence="10">
    <location>
        <position position="36"/>
    </location>
    <ligand>
        <name>Mg(2+)</name>
        <dbReference type="ChEBI" id="CHEBI:18420"/>
    </ligand>
</feature>
<keyword evidence="7 10" id="KW-0546">Nucleotide metabolism</keyword>
<organism evidence="12 13">
    <name type="scientific">Thermoproteus tenax (strain ATCC 35583 / DSM 2078 / JCM 9277 / NBRC 100435 / Kra 1)</name>
    <dbReference type="NCBI Taxonomy" id="768679"/>
    <lineage>
        <taxon>Archaea</taxon>
        <taxon>Thermoproteota</taxon>
        <taxon>Thermoprotei</taxon>
        <taxon>Thermoproteales</taxon>
        <taxon>Thermoproteaceae</taxon>
        <taxon>Thermoproteus</taxon>
    </lineage>
</organism>
<evidence type="ECO:0000256" key="5">
    <source>
        <dbReference type="ARBA" id="ARBA00022801"/>
    </source>
</evidence>
<feature type="binding site" evidence="10">
    <location>
        <begin position="7"/>
        <end position="12"/>
    </location>
    <ligand>
        <name>substrate</name>
    </ligand>
</feature>
<dbReference type="OrthoDB" id="372108at2157"/>
<dbReference type="GO" id="GO:0046872">
    <property type="term" value="F:metal ion binding"/>
    <property type="evidence" value="ECO:0007669"/>
    <property type="project" value="UniProtKB-KW"/>
</dbReference>
<evidence type="ECO:0000256" key="11">
    <source>
        <dbReference type="RuleBase" id="RU003781"/>
    </source>
</evidence>
<dbReference type="NCBIfam" id="NF011396">
    <property type="entry name" value="PRK14821.1"/>
    <property type="match status" value="1"/>
</dbReference>
<evidence type="ECO:0000256" key="9">
    <source>
        <dbReference type="ARBA" id="ARBA00052017"/>
    </source>
</evidence>
<dbReference type="GeneID" id="11262309"/>
<dbReference type="PANTHER" id="PTHR11067">
    <property type="entry name" value="INOSINE TRIPHOSPHATE PYROPHOSPHATASE/HAM1 PROTEIN"/>
    <property type="match status" value="1"/>
</dbReference>
<evidence type="ECO:0000256" key="1">
    <source>
        <dbReference type="ARBA" id="ARBA00008023"/>
    </source>
</evidence>
<dbReference type="InterPro" id="IPR002637">
    <property type="entry name" value="RdgB/HAM1"/>
</dbReference>
<feature type="active site" description="Proton acceptor" evidence="10">
    <location>
        <position position="65"/>
    </location>
</feature>
<dbReference type="PANTHER" id="PTHR11067:SF9">
    <property type="entry name" value="INOSINE TRIPHOSPHATE PYROPHOSPHATASE"/>
    <property type="match status" value="1"/>
</dbReference>
<keyword evidence="4 10" id="KW-0547">Nucleotide-binding</keyword>
<dbReference type="KEGG" id="ttn:TTX_1430"/>
<dbReference type="GO" id="GO:0017111">
    <property type="term" value="F:ribonucleoside triphosphate phosphatase activity"/>
    <property type="evidence" value="ECO:0007669"/>
    <property type="project" value="InterPro"/>
</dbReference>
<evidence type="ECO:0000256" key="10">
    <source>
        <dbReference type="HAMAP-Rule" id="MF_01405"/>
    </source>
</evidence>
<dbReference type="GO" id="GO:0035870">
    <property type="term" value="F:dITP diphosphatase activity"/>
    <property type="evidence" value="ECO:0007669"/>
    <property type="project" value="UniProtKB-UniRule"/>
</dbReference>
<dbReference type="Proteomes" id="UP000002654">
    <property type="component" value="Chromosome"/>
</dbReference>
<proteinExistence type="inferred from homology"/>